<gene>
    <name evidence="2" type="ORF">ACFO3A_13840</name>
</gene>
<dbReference type="Proteomes" id="UP001595967">
    <property type="component" value="Unassembled WGS sequence"/>
</dbReference>
<accession>A0ABV9H1P5</accession>
<evidence type="ECO:0000313" key="3">
    <source>
        <dbReference type="Proteomes" id="UP001595967"/>
    </source>
</evidence>
<dbReference type="EMBL" id="JBHSEW010000014">
    <property type="protein sequence ID" value="MFC4623284.1"/>
    <property type="molecule type" value="Genomic_DNA"/>
</dbReference>
<sequence>MNRTGYFPRATRKVTASASARFTYLAEAIARAFEPTVTQLQELERAYKATGEYLIDCVEFDGLVEQVHAQGSRQMGTIVRPMEANREGFDIDLVVRLSKAALVRYGGPGGAALLLEHLYVVLKRYAERHGLGIERWERCVTLIYSGGMQADFAPVIDDPRHVLPYGEHHGRIPDRERKNYLSTNPKGYCLGFDVAAEVSPVFRLSEALTAEFAEARKADLVPLPVADEVFARLLSRFVQLGKVHRNISFGELEAGSDIAPTSVFLTSLFAKAYAILAPKPHDGPLDLFFDIVELLPELFEREILQSGKEIWILMNPCTQSDNLAASMNESKRQQAFSQWQQKFVADLDGLLAAIEGNQGLGAVSKAVENAFGPQAKQAVLQQSTQRRESHRTLKQASFVVAGAASVVTPARVHTYFGGPSN</sequence>
<evidence type="ECO:0000256" key="1">
    <source>
        <dbReference type="ARBA" id="ARBA00023118"/>
    </source>
</evidence>
<dbReference type="RefSeq" id="WP_377727486.1">
    <property type="nucleotide sequence ID" value="NZ_JBHSEW010000014.1"/>
</dbReference>
<name>A0ABV9H1P5_9BURK</name>
<protein>
    <submittedName>
        <fullName evidence="2">Nucleotidyltransferase</fullName>
    </submittedName>
</protein>
<organism evidence="2 3">
    <name type="scientific">Comamonas nitrativorans</name>
    <dbReference type="NCBI Taxonomy" id="108437"/>
    <lineage>
        <taxon>Bacteria</taxon>
        <taxon>Pseudomonadati</taxon>
        <taxon>Pseudomonadota</taxon>
        <taxon>Betaproteobacteria</taxon>
        <taxon>Burkholderiales</taxon>
        <taxon>Comamonadaceae</taxon>
        <taxon>Comamonas</taxon>
    </lineage>
</organism>
<proteinExistence type="predicted"/>
<keyword evidence="3" id="KW-1185">Reference proteome</keyword>
<dbReference type="InterPro" id="IPR006116">
    <property type="entry name" value="NT_2-5OAS_ClassI-CCAase"/>
</dbReference>
<dbReference type="Pfam" id="PF18144">
    <property type="entry name" value="SMODS"/>
    <property type="match status" value="1"/>
</dbReference>
<dbReference type="CDD" id="cd05400">
    <property type="entry name" value="NT_2-5OAS_ClassI-CCAase"/>
    <property type="match status" value="1"/>
</dbReference>
<reference evidence="3" key="1">
    <citation type="journal article" date="2019" name="Int. J. Syst. Evol. Microbiol.">
        <title>The Global Catalogue of Microorganisms (GCM) 10K type strain sequencing project: providing services to taxonomists for standard genome sequencing and annotation.</title>
        <authorList>
            <consortium name="The Broad Institute Genomics Platform"/>
            <consortium name="The Broad Institute Genome Sequencing Center for Infectious Disease"/>
            <person name="Wu L."/>
            <person name="Ma J."/>
        </authorList>
    </citation>
    <scope>NUCLEOTIDE SEQUENCE [LARGE SCALE GENOMIC DNA]</scope>
    <source>
        <strain evidence="3">JCM 11650</strain>
    </source>
</reference>
<comment type="caution">
    <text evidence="2">The sequence shown here is derived from an EMBL/GenBank/DDBJ whole genome shotgun (WGS) entry which is preliminary data.</text>
</comment>
<keyword evidence="1" id="KW-0051">Antiviral defense</keyword>
<evidence type="ECO:0000313" key="2">
    <source>
        <dbReference type="EMBL" id="MFC4623284.1"/>
    </source>
</evidence>